<evidence type="ECO:0000313" key="3">
    <source>
        <dbReference type="Proteomes" id="UP000198901"/>
    </source>
</evidence>
<dbReference type="RefSeq" id="WP_093199135.1">
    <property type="nucleotide sequence ID" value="NZ_FNGS01000002.1"/>
</dbReference>
<protein>
    <submittedName>
        <fullName evidence="2">Cupin domain-containing protein</fullName>
    </submittedName>
</protein>
<proteinExistence type="predicted"/>
<dbReference type="InterPro" id="IPR014710">
    <property type="entry name" value="RmlC-like_jellyroll"/>
</dbReference>
<dbReference type="PANTHER" id="PTHR40112:SF1">
    <property type="entry name" value="H2HPP ISOMERASE"/>
    <property type="match status" value="1"/>
</dbReference>
<feature type="domain" description="Cupin type-2" evidence="1">
    <location>
        <begin position="38"/>
        <end position="97"/>
    </location>
</feature>
<evidence type="ECO:0000259" key="1">
    <source>
        <dbReference type="Pfam" id="PF07883"/>
    </source>
</evidence>
<dbReference type="Pfam" id="PF07883">
    <property type="entry name" value="Cupin_2"/>
    <property type="match status" value="1"/>
</dbReference>
<keyword evidence="3" id="KW-1185">Reference proteome</keyword>
<accession>A0A1G9L3M3</accession>
<dbReference type="SUPFAM" id="SSF51182">
    <property type="entry name" value="RmlC-like cupins"/>
    <property type="match status" value="1"/>
</dbReference>
<dbReference type="InterPro" id="IPR011051">
    <property type="entry name" value="RmlC_Cupin_sf"/>
</dbReference>
<dbReference type="InterPro" id="IPR025499">
    <property type="entry name" value="KdgF"/>
</dbReference>
<name>A0A1G9L3M3_9BACT</name>
<dbReference type="STRING" id="563176.SAMN04488090_1237"/>
<dbReference type="CDD" id="cd02238">
    <property type="entry name" value="cupin_KdgF"/>
    <property type="match status" value="1"/>
</dbReference>
<dbReference type="InterPro" id="IPR052535">
    <property type="entry name" value="Bacilysin_H2HPP_isomerase"/>
</dbReference>
<dbReference type="Proteomes" id="UP000198901">
    <property type="component" value="Unassembled WGS sequence"/>
</dbReference>
<gene>
    <name evidence="2" type="ORF">SAMN04488090_1237</name>
</gene>
<organism evidence="2 3">
    <name type="scientific">Siphonobacter aquaeclarae</name>
    <dbReference type="NCBI Taxonomy" id="563176"/>
    <lineage>
        <taxon>Bacteria</taxon>
        <taxon>Pseudomonadati</taxon>
        <taxon>Bacteroidota</taxon>
        <taxon>Cytophagia</taxon>
        <taxon>Cytophagales</taxon>
        <taxon>Cytophagaceae</taxon>
        <taxon>Siphonobacter</taxon>
    </lineage>
</organism>
<dbReference type="AlphaFoldDB" id="A0A1G9L3M3"/>
<dbReference type="Gene3D" id="2.60.120.10">
    <property type="entry name" value="Jelly Rolls"/>
    <property type="match status" value="1"/>
</dbReference>
<dbReference type="OrthoDB" id="9811153at2"/>
<dbReference type="PIRSF" id="PIRSF029883">
    <property type="entry name" value="KdgF"/>
    <property type="match status" value="1"/>
</dbReference>
<dbReference type="PANTHER" id="PTHR40112">
    <property type="entry name" value="H2HPP ISOMERASE"/>
    <property type="match status" value="1"/>
</dbReference>
<dbReference type="InterPro" id="IPR013096">
    <property type="entry name" value="Cupin_2"/>
</dbReference>
<evidence type="ECO:0000313" key="2">
    <source>
        <dbReference type="EMBL" id="SDL56353.1"/>
    </source>
</evidence>
<reference evidence="2 3" key="1">
    <citation type="submission" date="2016-10" db="EMBL/GenBank/DDBJ databases">
        <authorList>
            <person name="de Groot N.N."/>
        </authorList>
    </citation>
    <scope>NUCLEOTIDE SEQUENCE [LARGE SCALE GENOMIC DNA]</scope>
    <source>
        <strain evidence="2 3">DSM 21668</strain>
    </source>
</reference>
<sequence>MNARERLFTHSEEVPWEELGGGLRRKILSYDDHVMLVVVAFDAGGIGALHHHVHRQISYVAKGAFEITVGEEKQVLREGDVYFIPPSAVHGAVCLEEGILVDVFSPMREDFVS</sequence>
<dbReference type="EMBL" id="FNGS01000002">
    <property type="protein sequence ID" value="SDL56353.1"/>
    <property type="molecule type" value="Genomic_DNA"/>
</dbReference>